<sequence>MDQRSLGKFSVLGHLLLDVVEQVASALASLSELFHLVGETCLQQGLHFLGMKVDSVTLHDGHCNGTFFHIESMLQRSSQSSVDGIFSQSSFANTNMLSGVL</sequence>
<accession>A0A8D8BUV6</accession>
<name>A0A8D8BUV6_CULPI</name>
<evidence type="ECO:0000313" key="1">
    <source>
        <dbReference type="EMBL" id="CAG6482273.1"/>
    </source>
</evidence>
<protein>
    <submittedName>
        <fullName evidence="1">(northern house mosquito) hypothetical protein</fullName>
    </submittedName>
</protein>
<reference evidence="1" key="1">
    <citation type="submission" date="2021-05" db="EMBL/GenBank/DDBJ databases">
        <authorList>
            <person name="Alioto T."/>
            <person name="Alioto T."/>
            <person name="Gomez Garrido J."/>
        </authorList>
    </citation>
    <scope>NUCLEOTIDE SEQUENCE</scope>
</reference>
<dbReference type="AlphaFoldDB" id="A0A8D8BUV6"/>
<organism evidence="1">
    <name type="scientific">Culex pipiens</name>
    <name type="common">House mosquito</name>
    <dbReference type="NCBI Taxonomy" id="7175"/>
    <lineage>
        <taxon>Eukaryota</taxon>
        <taxon>Metazoa</taxon>
        <taxon>Ecdysozoa</taxon>
        <taxon>Arthropoda</taxon>
        <taxon>Hexapoda</taxon>
        <taxon>Insecta</taxon>
        <taxon>Pterygota</taxon>
        <taxon>Neoptera</taxon>
        <taxon>Endopterygota</taxon>
        <taxon>Diptera</taxon>
        <taxon>Nematocera</taxon>
        <taxon>Culicoidea</taxon>
        <taxon>Culicidae</taxon>
        <taxon>Culicinae</taxon>
        <taxon>Culicini</taxon>
        <taxon>Culex</taxon>
        <taxon>Culex</taxon>
    </lineage>
</organism>
<dbReference type="EMBL" id="HBUE01093073">
    <property type="protein sequence ID" value="CAG6482273.1"/>
    <property type="molecule type" value="Transcribed_RNA"/>
</dbReference>
<proteinExistence type="predicted"/>